<dbReference type="InterPro" id="IPR022672">
    <property type="entry name" value="Hexokinase_N"/>
</dbReference>
<comment type="similarity">
    <text evidence="3">Belongs to the hexokinase family.</text>
</comment>
<dbReference type="InterPro" id="IPR002557">
    <property type="entry name" value="Chitin-bd_dom"/>
</dbReference>
<evidence type="ECO:0000313" key="19">
    <source>
        <dbReference type="Proteomes" id="UP000663862"/>
    </source>
</evidence>
<dbReference type="PANTHER" id="PTHR19443">
    <property type="entry name" value="HEXOKINASE"/>
    <property type="match status" value="1"/>
</dbReference>
<evidence type="ECO:0000259" key="17">
    <source>
        <dbReference type="PROSITE" id="PS50940"/>
    </source>
</evidence>
<dbReference type="CDD" id="cd24019">
    <property type="entry name" value="ASKHA_NBD_HK_meta"/>
    <property type="match status" value="1"/>
</dbReference>
<comment type="function">
    <text evidence="14">Catalyzes the phosphorylation of various hexoses to hexose 6-phosphate.</text>
</comment>
<dbReference type="GO" id="GO:0001678">
    <property type="term" value="P:intracellular glucose homeostasis"/>
    <property type="evidence" value="ECO:0007669"/>
    <property type="project" value="InterPro"/>
</dbReference>
<evidence type="ECO:0000256" key="8">
    <source>
        <dbReference type="ARBA" id="ARBA00022840"/>
    </source>
</evidence>
<evidence type="ECO:0000256" key="11">
    <source>
        <dbReference type="ARBA" id="ARBA00047905"/>
    </source>
</evidence>
<accession>A0A820EH65</accession>
<dbReference type="Pfam" id="PF00349">
    <property type="entry name" value="Hexokinase_1"/>
    <property type="match status" value="1"/>
</dbReference>
<comment type="catalytic activity">
    <reaction evidence="10">
        <text>a D-hexose + ATP = a D-hexose 6-phosphate + ADP + H(+)</text>
        <dbReference type="Rhea" id="RHEA:22740"/>
        <dbReference type="ChEBI" id="CHEBI:4194"/>
        <dbReference type="ChEBI" id="CHEBI:15378"/>
        <dbReference type="ChEBI" id="CHEBI:30616"/>
        <dbReference type="ChEBI" id="CHEBI:229467"/>
        <dbReference type="ChEBI" id="CHEBI:456216"/>
        <dbReference type="EC" id="2.7.1.1"/>
    </reaction>
    <physiologicalReaction direction="left-to-right" evidence="10">
        <dbReference type="Rhea" id="RHEA:22741"/>
    </physiologicalReaction>
</comment>
<feature type="domain" description="Chitin-binding type-2" evidence="17">
    <location>
        <begin position="212"/>
        <end position="269"/>
    </location>
</feature>
<dbReference type="SUPFAM" id="SSF53067">
    <property type="entry name" value="Actin-like ATPase domain"/>
    <property type="match status" value="2"/>
</dbReference>
<protein>
    <recommendedName>
        <fullName evidence="4">hexokinase</fullName>
        <ecNumber evidence="4">2.7.1.1</ecNumber>
    </recommendedName>
</protein>
<feature type="domain" description="Chitin-binding type-2" evidence="17">
    <location>
        <begin position="483"/>
        <end position="539"/>
    </location>
</feature>
<dbReference type="GO" id="GO:0006096">
    <property type="term" value="P:glycolytic process"/>
    <property type="evidence" value="ECO:0007669"/>
    <property type="project" value="UniProtKB-UniPathway"/>
</dbReference>
<feature type="compositionally biased region" description="Polar residues" evidence="15">
    <location>
        <begin position="1048"/>
        <end position="1074"/>
    </location>
</feature>
<feature type="domain" description="Chitin-binding type-2" evidence="17">
    <location>
        <begin position="270"/>
        <end position="328"/>
    </location>
</feature>
<dbReference type="SMART" id="SM00494">
    <property type="entry name" value="ChtBD2"/>
    <property type="match status" value="6"/>
</dbReference>
<dbReference type="EC" id="2.7.1.1" evidence="4"/>
<dbReference type="GO" id="GO:0008061">
    <property type="term" value="F:chitin binding"/>
    <property type="evidence" value="ECO:0007669"/>
    <property type="project" value="InterPro"/>
</dbReference>
<dbReference type="GO" id="GO:0005524">
    <property type="term" value="F:ATP binding"/>
    <property type="evidence" value="ECO:0007669"/>
    <property type="project" value="UniProtKB-KW"/>
</dbReference>
<dbReference type="PRINTS" id="PR00475">
    <property type="entry name" value="HEXOKINASE"/>
</dbReference>
<comment type="caution">
    <text evidence="18">The sequence shown here is derived from an EMBL/GenBank/DDBJ whole genome shotgun (WGS) entry which is preliminary data.</text>
</comment>
<dbReference type="GO" id="GO:0008865">
    <property type="term" value="F:fructokinase activity"/>
    <property type="evidence" value="ECO:0007669"/>
    <property type="project" value="TreeGrafter"/>
</dbReference>
<dbReference type="InterPro" id="IPR043129">
    <property type="entry name" value="ATPase_NBD"/>
</dbReference>
<keyword evidence="8" id="KW-0067">ATP-binding</keyword>
<keyword evidence="7" id="KW-0418">Kinase</keyword>
<evidence type="ECO:0000256" key="13">
    <source>
        <dbReference type="ARBA" id="ARBA00050361"/>
    </source>
</evidence>
<evidence type="ECO:0000256" key="5">
    <source>
        <dbReference type="ARBA" id="ARBA00022679"/>
    </source>
</evidence>
<feature type="region of interest" description="Disordered" evidence="15">
    <location>
        <begin position="329"/>
        <end position="348"/>
    </location>
</feature>
<dbReference type="Proteomes" id="UP000663862">
    <property type="component" value="Unassembled WGS sequence"/>
</dbReference>
<dbReference type="UniPathway" id="UPA00109">
    <property type="reaction ID" value="UER00180"/>
</dbReference>
<dbReference type="Gene3D" id="3.20.20.80">
    <property type="entry name" value="Glycosidases"/>
    <property type="match status" value="1"/>
</dbReference>
<evidence type="ECO:0000256" key="1">
    <source>
        <dbReference type="ARBA" id="ARBA00004888"/>
    </source>
</evidence>
<evidence type="ECO:0000256" key="2">
    <source>
        <dbReference type="ARBA" id="ARBA00005028"/>
    </source>
</evidence>
<dbReference type="GO" id="GO:0005739">
    <property type="term" value="C:mitochondrion"/>
    <property type="evidence" value="ECO:0007669"/>
    <property type="project" value="TreeGrafter"/>
</dbReference>
<comment type="pathway">
    <text evidence="2">Carbohydrate metabolism; hexose metabolism.</text>
</comment>
<feature type="chain" id="PRO_5032915121" description="hexokinase" evidence="16">
    <location>
        <begin position="23"/>
        <end position="1074"/>
    </location>
</feature>
<comment type="catalytic activity">
    <reaction evidence="12">
        <text>D-glucose + ATP = D-glucose 6-phosphate + ADP + H(+)</text>
        <dbReference type="Rhea" id="RHEA:17825"/>
        <dbReference type="ChEBI" id="CHEBI:4167"/>
        <dbReference type="ChEBI" id="CHEBI:15378"/>
        <dbReference type="ChEBI" id="CHEBI:30616"/>
        <dbReference type="ChEBI" id="CHEBI:61548"/>
        <dbReference type="ChEBI" id="CHEBI:456216"/>
        <dbReference type="EC" id="2.7.1.1"/>
    </reaction>
    <physiologicalReaction direction="left-to-right" evidence="12">
        <dbReference type="Rhea" id="RHEA:17826"/>
    </physiologicalReaction>
</comment>
<comment type="catalytic activity">
    <reaction evidence="11">
        <text>D-fructose + ATP = D-fructose 6-phosphate + ADP + H(+)</text>
        <dbReference type="Rhea" id="RHEA:16125"/>
        <dbReference type="ChEBI" id="CHEBI:15378"/>
        <dbReference type="ChEBI" id="CHEBI:30616"/>
        <dbReference type="ChEBI" id="CHEBI:37721"/>
        <dbReference type="ChEBI" id="CHEBI:61527"/>
        <dbReference type="ChEBI" id="CHEBI:456216"/>
        <dbReference type="EC" id="2.7.1.1"/>
    </reaction>
    <physiologicalReaction direction="left-to-right" evidence="11">
        <dbReference type="Rhea" id="RHEA:16126"/>
    </physiologicalReaction>
</comment>
<proteinExistence type="inferred from homology"/>
<dbReference type="SUPFAM" id="SSF57625">
    <property type="entry name" value="Invertebrate chitin-binding proteins"/>
    <property type="match status" value="6"/>
</dbReference>
<dbReference type="AlphaFoldDB" id="A0A820EH65"/>
<dbReference type="UniPathway" id="UPA00242"/>
<feature type="domain" description="Chitin-binding type-2" evidence="17">
    <location>
        <begin position="65"/>
        <end position="119"/>
    </location>
</feature>
<dbReference type="GO" id="GO:0004340">
    <property type="term" value="F:glucokinase activity"/>
    <property type="evidence" value="ECO:0007669"/>
    <property type="project" value="TreeGrafter"/>
</dbReference>
<dbReference type="GO" id="GO:0006006">
    <property type="term" value="P:glucose metabolic process"/>
    <property type="evidence" value="ECO:0007669"/>
    <property type="project" value="TreeGrafter"/>
</dbReference>
<comment type="pathway">
    <text evidence="1">Carbohydrate degradation; glycolysis; D-glyceraldehyde 3-phosphate and glycerone phosphate from D-glucose: step 1/4.</text>
</comment>
<dbReference type="PROSITE" id="PS50940">
    <property type="entry name" value="CHIT_BIND_II"/>
    <property type="match status" value="6"/>
</dbReference>
<dbReference type="Pfam" id="PF03727">
    <property type="entry name" value="Hexokinase_2"/>
    <property type="match status" value="1"/>
</dbReference>
<dbReference type="Gene3D" id="2.170.140.10">
    <property type="entry name" value="Chitin binding domain"/>
    <property type="match status" value="5"/>
</dbReference>
<dbReference type="GO" id="GO:0005576">
    <property type="term" value="C:extracellular region"/>
    <property type="evidence" value="ECO:0007669"/>
    <property type="project" value="InterPro"/>
</dbReference>
<evidence type="ECO:0000256" key="15">
    <source>
        <dbReference type="SAM" id="MobiDB-lite"/>
    </source>
</evidence>
<feature type="domain" description="Chitin-binding type-2" evidence="17">
    <location>
        <begin position="147"/>
        <end position="204"/>
    </location>
</feature>
<name>A0A820EH65_9BILA</name>
<keyword evidence="6" id="KW-0547">Nucleotide-binding</keyword>
<evidence type="ECO:0000256" key="7">
    <source>
        <dbReference type="ARBA" id="ARBA00022777"/>
    </source>
</evidence>
<evidence type="ECO:0000313" key="18">
    <source>
        <dbReference type="EMBL" id="CAF4248580.1"/>
    </source>
</evidence>
<feature type="compositionally biased region" description="Low complexity" evidence="15">
    <location>
        <begin position="331"/>
        <end position="348"/>
    </location>
</feature>
<evidence type="ECO:0000256" key="9">
    <source>
        <dbReference type="ARBA" id="ARBA00023152"/>
    </source>
</evidence>
<evidence type="ECO:0000256" key="16">
    <source>
        <dbReference type="SAM" id="SignalP"/>
    </source>
</evidence>
<evidence type="ECO:0000256" key="6">
    <source>
        <dbReference type="ARBA" id="ARBA00022741"/>
    </source>
</evidence>
<feature type="domain" description="Chitin-binding type-2" evidence="17">
    <location>
        <begin position="368"/>
        <end position="422"/>
    </location>
</feature>
<dbReference type="PANTHER" id="PTHR19443:SF16">
    <property type="entry name" value="HEXOKINASE TYPE 1-RELATED"/>
    <property type="match status" value="1"/>
</dbReference>
<reference evidence="18" key="1">
    <citation type="submission" date="2021-02" db="EMBL/GenBank/DDBJ databases">
        <authorList>
            <person name="Nowell W R."/>
        </authorList>
    </citation>
    <scope>NUCLEOTIDE SEQUENCE</scope>
</reference>
<feature type="region of interest" description="Disordered" evidence="15">
    <location>
        <begin position="1035"/>
        <end position="1074"/>
    </location>
</feature>
<evidence type="ECO:0000256" key="4">
    <source>
        <dbReference type="ARBA" id="ARBA00012324"/>
    </source>
</evidence>
<dbReference type="InterPro" id="IPR036508">
    <property type="entry name" value="Chitin-bd_dom_sf"/>
</dbReference>
<dbReference type="Pfam" id="PF01607">
    <property type="entry name" value="CBM_14"/>
    <property type="match status" value="6"/>
</dbReference>
<dbReference type="GO" id="GO:0005829">
    <property type="term" value="C:cytosol"/>
    <property type="evidence" value="ECO:0007669"/>
    <property type="project" value="TreeGrafter"/>
</dbReference>
<comment type="catalytic activity">
    <reaction evidence="13">
        <text>D-mannose + ATP = D-mannose 6-phosphate + ADP + H(+)</text>
        <dbReference type="Rhea" id="RHEA:11028"/>
        <dbReference type="ChEBI" id="CHEBI:4208"/>
        <dbReference type="ChEBI" id="CHEBI:15378"/>
        <dbReference type="ChEBI" id="CHEBI:30616"/>
        <dbReference type="ChEBI" id="CHEBI:58735"/>
        <dbReference type="ChEBI" id="CHEBI:456216"/>
        <dbReference type="EC" id="2.7.1.1"/>
    </reaction>
    <physiologicalReaction direction="left-to-right" evidence="13">
        <dbReference type="Rhea" id="RHEA:11029"/>
    </physiologicalReaction>
</comment>
<evidence type="ECO:0000256" key="3">
    <source>
        <dbReference type="ARBA" id="ARBA00009225"/>
    </source>
</evidence>
<dbReference type="Gene3D" id="3.40.367.20">
    <property type="match status" value="1"/>
</dbReference>
<sequence>MVTRYSILFLTIILCTLGVSLATSTVKKDKISLSSKRNETSQTKKLARFTKEEKSPAIAYMSEVGSRCSDDGFYADRDDCRKFHVCYGGTQSVRWCKDGMLWDEIKIGCSAQSITSCIGGRRKWGYEEATTTMQPTTTTGTLTAKGNYTCRLGATGFFADPSSCSIYHWCVLGVLQSTHRCNSGLHFSASANGCLWPKDAECEGQIAPPYSPIECAVGTSGYFPDPYDCSVFHYCDGVRGQSDSLLCSSGLVWSSRLESCAWPHEVTECQNTCPPNYSSQMRFADPVTCPQYVQCVDGHLEQRTCPNKFLFDRITKTCKPYEQAECHGGKPDTPIGTPTTTAPPTTTPDILTSNSGSLDIIKRQRSIRFSCVSDGYFGDSTDCRIYHVCVDGRDYRSMCAAGLAWEPLLRLCLSASLVGCQNSKSFEPPSASSHKKWLHSFTRAVVKSTTTTTTITTTATTSTTPSTTTSTTTPATPFGLPSIFSCAGRLNGYYADPVHCNKFHYCATGWHSVMECDSDLAYSARDNDCVPVDFADCGKNSLTACSVVGIAAYIGYKAASPNQTYALKSRHPESNDQIEKVLESLRLDDEKLRQIMQLLEQEMEAGLSPATHKNADIKMFPTYVRNIADGSEVGQVLALDLGGTNFRVLLVTLLPQPKIDLKSKIFVIPQSIMLGPGVNLFRHLADCLLDFMKKENLDKPDVHYPLGFTFSFPCKQEGLASARLTSWTKGFTCSDVVNSDVVKMLQDAIDEKHINVKCVALVNDTVGTLMACAYKDQNTAIGLILGTGTNACYMEKLDRVGTWDGDYNEPKQVIINMEWGAFGNNNRLNHIRTKYDEEVDLSSVNPGKQIFEKMISGMYMGEIVRLIILDLMQQDLIFIGQRDGYGDYRTPLFTRGGFYTKFVSTVETDEGIAFANTRRVLEDMGIRNPTFDDCAIIQHICKNVSKRAAKLAGACLTVIINRINKPNVTVGVDGSLYRYHPRFKRNMEKCMKNLVNKNIKFKLTLSDDGSGKGAALIAIVADRFQKNQMKTLVSFDENDEEEEEARSHPQSRPSKPITFNTQSVPSTFNRATVS</sequence>
<evidence type="ECO:0000256" key="14">
    <source>
        <dbReference type="ARBA" id="ARBA00059457"/>
    </source>
</evidence>
<dbReference type="Gene3D" id="3.30.420.40">
    <property type="match status" value="1"/>
</dbReference>
<dbReference type="FunFam" id="3.40.367.20:FF:000005">
    <property type="entry name" value="Phosphotransferase"/>
    <property type="match status" value="1"/>
</dbReference>
<dbReference type="InterPro" id="IPR001312">
    <property type="entry name" value="Hexokinase"/>
</dbReference>
<dbReference type="FunFam" id="3.30.420.40:FF:000095">
    <property type="entry name" value="Phosphotransferase"/>
    <property type="match status" value="1"/>
</dbReference>
<organism evidence="18 19">
    <name type="scientific">Rotaria socialis</name>
    <dbReference type="NCBI Taxonomy" id="392032"/>
    <lineage>
        <taxon>Eukaryota</taxon>
        <taxon>Metazoa</taxon>
        <taxon>Spiralia</taxon>
        <taxon>Gnathifera</taxon>
        <taxon>Rotifera</taxon>
        <taxon>Eurotatoria</taxon>
        <taxon>Bdelloidea</taxon>
        <taxon>Philodinida</taxon>
        <taxon>Philodinidae</taxon>
        <taxon>Rotaria</taxon>
    </lineage>
</organism>
<keyword evidence="5" id="KW-0808">Transferase</keyword>
<dbReference type="GO" id="GO:0005536">
    <property type="term" value="F:D-glucose binding"/>
    <property type="evidence" value="ECO:0007669"/>
    <property type="project" value="InterPro"/>
</dbReference>
<dbReference type="EMBL" id="CAJOBQ010000082">
    <property type="protein sequence ID" value="CAF4248580.1"/>
    <property type="molecule type" value="Genomic_DNA"/>
</dbReference>
<keyword evidence="9" id="KW-0324">Glycolysis</keyword>
<dbReference type="PROSITE" id="PS51748">
    <property type="entry name" value="HEXOKINASE_2"/>
    <property type="match status" value="1"/>
</dbReference>
<gene>
    <name evidence="18" type="ORF">TSG867_LOCUS2932</name>
</gene>
<dbReference type="InterPro" id="IPR022673">
    <property type="entry name" value="Hexokinase_C"/>
</dbReference>
<evidence type="ECO:0000256" key="12">
    <source>
        <dbReference type="ARBA" id="ARBA00048160"/>
    </source>
</evidence>
<keyword evidence="16" id="KW-0732">Signal</keyword>
<feature type="signal peptide" evidence="16">
    <location>
        <begin position="1"/>
        <end position="22"/>
    </location>
</feature>
<evidence type="ECO:0000256" key="10">
    <source>
        <dbReference type="ARBA" id="ARBA00044613"/>
    </source>
</evidence>